<gene>
    <name evidence="4" type="ORF">PSNMU_V1.4_AUG-EV-PASAV3_0029240</name>
</gene>
<feature type="compositionally biased region" description="Basic and acidic residues" evidence="2">
    <location>
        <begin position="501"/>
        <end position="517"/>
    </location>
</feature>
<dbReference type="Proteomes" id="UP000291116">
    <property type="component" value="Unassembled WGS sequence"/>
</dbReference>
<keyword evidence="5" id="KW-1185">Reference proteome</keyword>
<feature type="region of interest" description="Disordered" evidence="2">
    <location>
        <begin position="1430"/>
        <end position="1449"/>
    </location>
</feature>
<feature type="compositionally biased region" description="Low complexity" evidence="2">
    <location>
        <begin position="267"/>
        <end position="290"/>
    </location>
</feature>
<proteinExistence type="predicted"/>
<feature type="compositionally biased region" description="Basic and acidic residues" evidence="2">
    <location>
        <begin position="132"/>
        <end position="155"/>
    </location>
</feature>
<dbReference type="InterPro" id="IPR007110">
    <property type="entry name" value="Ig-like_dom"/>
</dbReference>
<keyword evidence="1" id="KW-0175">Coiled coil</keyword>
<sequence>MLSADDIPTGELEEIQPNETATDHSPVGKVVIEDDEEAPMATTTTTMQESNPPTPDEENPSSVADTEEANAATDVDDSETTNENPGKEGVAETDTKDDDPMREGPVASKEDPKDNDGSEKDGMEDGELTQRVAEHDSDTEKQDPARDASEVDAQKMDPAQDVVDTDTDTKIEDPRRESLETVTQIEDSIQDVAATDIEQDHAAQETAETDPGEDHAGQEVAETHLKQDDTTHIAENDSNCGGTNQTQTQQQQQEEASFSTKEDVDTNSVCSSASTVSSDNSTRSDSSRSSGGNGFCLFFDDFVDLQTKLVLMPYVEEEGKGAVVASYPEDGRFEGLVLEYLNGIEVLETADFTDLLAALREATTPMKLGFKPVRQEVETPLPVGGEEMKQNEVVGDDEDEASTMEDIDLSVIHEEKKEDGGDGSEMTKTHADLSSSSIATPKTENRRSVCAVDGDTNNKLIEPKNLFRTSSTETDKNIEASTTATPANAASSSSSAPSSYLEKRQSTPSKEHTKSINSALDHHHNEDSSAVGTNDSNKFSSGMFALSAWGMRMKAQSEKLLATTGEAIAAQQKRHHHHQQQKPSTSVLKSLKQQKQQQQCCDMYLQTNVGAYFPISKNTGQSSIKAQHLQAINTSSLFCIRKSATEACAIGRDTHNNVRYSFQWYQSLSTPKTKHNHRLLSNSYLADTDDSIGESSHSSRRTHSSTGSISSYSSSSSCSSSSSSSYTCSSFSMSTAGVTHHTISLASTANHTKATTTTRTNKDNNNNNIRWIPLKGATGPTFQPNTTLVGKKLRCIVTVRPILGTSQDETDDETNPSNADDSSSNDNANAIMDADDEINVNNLSLFGDDYEEHYDNEIRGNNTQEGVEKIVCDSVIPIQADMILFNGAKQAMRKQASAKFGNLLGRGGGEGCVNTTPATATLACGKTFRVEISAVRKFVSCDTNASNGNRQHGLPKHRRSVAMSSVKVYCRSSPGEEYLQLTDVPLLQVTARASPTNSRHVDLLFPDIPPPRTSEEGPSSTMTTLDFLSDFCVVDHPSCAETGGIHRLELEAPNRMTRESFLLALGIANYQGKASQLDNKKILYRDDVAFETNSLVSLRQKHTPPTTGSPLSIPNAQNEKTTSPKSLGSNNESGIDDSLVTISPGVGERRQPLSGNLMLSPTPASGVTGDTNQVLSPISCHSSLPDDNDSNSIPQGTDGIQQALAFPPVVDHSGRVRELQREMQMLRAQLSRKDKIVTELQRRVQSSERAHQQSMEALSNARQELKHSQEDCERILISKRHVERSMQSQHEATQKLETNHKVSMDSLQGELLRRSEKIVELEKLNRALQNEKAVLGATVEARESKLVKLEELQASNIELSEKVAQQEPLKLQVEESNRRYENLQRDFESKATAETKCREELDAALHTIQSMKIRIHTEQEKASSCQSQLEATQKTNQQLKGERNNFKKKNESLSKEVARLCRGGRSMRDIEKVLADHESLVQETELLRAQKRKALEEAQQYRISYEQAKAAEEMSTGMDNRETRRVLERTTELERLLSEMTDYVSAKEMQLDTMKQVNETLQKEIHNLAKANLRNDEV</sequence>
<feature type="compositionally biased region" description="Basic and acidic residues" evidence="2">
    <location>
        <begin position="212"/>
        <end position="235"/>
    </location>
</feature>
<feature type="compositionally biased region" description="Polar residues" evidence="2">
    <location>
        <begin position="1099"/>
        <end position="1133"/>
    </location>
</feature>
<feature type="coiled-coil region" evidence="1">
    <location>
        <begin position="1544"/>
        <end position="1574"/>
    </location>
</feature>
<feature type="compositionally biased region" description="Basic and acidic residues" evidence="2">
    <location>
        <begin position="1440"/>
        <end position="1449"/>
    </location>
</feature>
<organism evidence="4 5">
    <name type="scientific">Pseudo-nitzschia multistriata</name>
    <dbReference type="NCBI Taxonomy" id="183589"/>
    <lineage>
        <taxon>Eukaryota</taxon>
        <taxon>Sar</taxon>
        <taxon>Stramenopiles</taxon>
        <taxon>Ochrophyta</taxon>
        <taxon>Bacillariophyta</taxon>
        <taxon>Bacillariophyceae</taxon>
        <taxon>Bacillariophycidae</taxon>
        <taxon>Bacillariales</taxon>
        <taxon>Bacillariaceae</taxon>
        <taxon>Pseudo-nitzschia</taxon>
    </lineage>
</organism>
<feature type="compositionally biased region" description="Low complexity" evidence="2">
    <location>
        <begin position="704"/>
        <end position="722"/>
    </location>
</feature>
<accession>A0A448Z2J4</accession>
<feature type="compositionally biased region" description="Polar residues" evidence="2">
    <location>
        <begin position="1153"/>
        <end position="1182"/>
    </location>
</feature>
<name>A0A448Z2J4_9STRA</name>
<feature type="region of interest" description="Disordered" evidence="2">
    <location>
        <begin position="750"/>
        <end position="770"/>
    </location>
</feature>
<feature type="compositionally biased region" description="Low complexity" evidence="2">
    <location>
        <begin position="480"/>
        <end position="499"/>
    </location>
</feature>
<feature type="compositionally biased region" description="Basic and acidic residues" evidence="2">
    <location>
        <begin position="85"/>
        <end position="123"/>
    </location>
</feature>
<feature type="region of interest" description="Disordered" evidence="2">
    <location>
        <begin position="569"/>
        <end position="591"/>
    </location>
</feature>
<feature type="coiled-coil region" evidence="1">
    <location>
        <begin position="1209"/>
        <end position="1271"/>
    </location>
</feature>
<feature type="region of interest" description="Disordered" evidence="2">
    <location>
        <begin position="395"/>
        <end position="517"/>
    </location>
</feature>
<feature type="compositionally biased region" description="Basic and acidic residues" evidence="2">
    <location>
        <begin position="167"/>
        <end position="179"/>
    </location>
</feature>
<feature type="region of interest" description="Disordered" evidence="2">
    <location>
        <begin position="690"/>
        <end position="722"/>
    </location>
</feature>
<feature type="compositionally biased region" description="Basic and acidic residues" evidence="2">
    <location>
        <begin position="411"/>
        <end position="431"/>
    </location>
</feature>
<dbReference type="OrthoDB" id="196779at2759"/>
<reference evidence="4 5" key="1">
    <citation type="submission" date="2019-01" db="EMBL/GenBank/DDBJ databases">
        <authorList>
            <person name="Ferrante I. M."/>
        </authorList>
    </citation>
    <scope>NUCLEOTIDE SEQUENCE [LARGE SCALE GENOMIC DNA]</scope>
    <source>
        <strain evidence="4 5">B856</strain>
    </source>
</reference>
<feature type="compositionally biased region" description="Low complexity" evidence="2">
    <location>
        <begin position="817"/>
        <end position="829"/>
    </location>
</feature>
<dbReference type="EMBL" id="CAACVS010000082">
    <property type="protein sequence ID" value="VEU36248.1"/>
    <property type="molecule type" value="Genomic_DNA"/>
</dbReference>
<feature type="region of interest" description="Disordered" evidence="2">
    <location>
        <begin position="1099"/>
        <end position="1198"/>
    </location>
</feature>
<feature type="domain" description="Ig-like" evidence="3">
    <location>
        <begin position="614"/>
        <end position="744"/>
    </location>
</feature>
<feature type="compositionally biased region" description="Low complexity" evidence="2">
    <location>
        <begin position="750"/>
        <end position="768"/>
    </location>
</feature>
<feature type="compositionally biased region" description="Polar residues" evidence="2">
    <location>
        <begin position="432"/>
        <end position="442"/>
    </location>
</feature>
<dbReference type="PROSITE" id="PS50835">
    <property type="entry name" value="IG_LIKE"/>
    <property type="match status" value="1"/>
</dbReference>
<evidence type="ECO:0000256" key="1">
    <source>
        <dbReference type="SAM" id="Coils"/>
    </source>
</evidence>
<evidence type="ECO:0000313" key="5">
    <source>
        <dbReference type="Proteomes" id="UP000291116"/>
    </source>
</evidence>
<feature type="compositionally biased region" description="Polar residues" evidence="2">
    <location>
        <begin position="1430"/>
        <end position="1439"/>
    </location>
</feature>
<protein>
    <recommendedName>
        <fullName evidence="3">Ig-like domain-containing protein</fullName>
    </recommendedName>
</protein>
<evidence type="ECO:0000313" key="4">
    <source>
        <dbReference type="EMBL" id="VEU36248.1"/>
    </source>
</evidence>
<feature type="region of interest" description="Disordered" evidence="2">
    <location>
        <begin position="1"/>
        <end position="290"/>
    </location>
</feature>
<feature type="region of interest" description="Disordered" evidence="2">
    <location>
        <begin position="804"/>
        <end position="829"/>
    </location>
</feature>
<feature type="coiled-coil region" evidence="1">
    <location>
        <begin position="1311"/>
        <end position="1338"/>
    </location>
</feature>
<evidence type="ECO:0000259" key="3">
    <source>
        <dbReference type="PROSITE" id="PS50835"/>
    </source>
</evidence>
<feature type="compositionally biased region" description="Acidic residues" evidence="2">
    <location>
        <begin position="395"/>
        <end position="408"/>
    </location>
</feature>
<evidence type="ECO:0000256" key="2">
    <source>
        <dbReference type="SAM" id="MobiDB-lite"/>
    </source>
</evidence>